<dbReference type="Gene3D" id="3.40.50.12780">
    <property type="entry name" value="N-terminal domain of ligase-like"/>
    <property type="match status" value="1"/>
</dbReference>
<dbReference type="InterPro" id="IPR020845">
    <property type="entry name" value="AMP-binding_CS"/>
</dbReference>
<dbReference type="SUPFAM" id="SSF47336">
    <property type="entry name" value="ACP-like"/>
    <property type="match status" value="1"/>
</dbReference>
<evidence type="ECO:0000313" key="5">
    <source>
        <dbReference type="EMBL" id="KAK8047835.1"/>
    </source>
</evidence>
<dbReference type="PROSITE" id="PS00012">
    <property type="entry name" value="PHOSPHOPANTETHEINE"/>
    <property type="match status" value="1"/>
</dbReference>
<dbReference type="InterPro" id="IPR013120">
    <property type="entry name" value="FAR_NAD-bd"/>
</dbReference>
<name>A0ABR1TMG9_9PEZI</name>
<dbReference type="EMBL" id="JAQQWM010000009">
    <property type="protein sequence ID" value="KAK8047835.1"/>
    <property type="molecule type" value="Genomic_DNA"/>
</dbReference>
<dbReference type="Pfam" id="PF00550">
    <property type="entry name" value="PP-binding"/>
    <property type="match status" value="1"/>
</dbReference>
<dbReference type="Pfam" id="PF07993">
    <property type="entry name" value="NAD_binding_4"/>
    <property type="match status" value="1"/>
</dbReference>
<reference evidence="5 6" key="1">
    <citation type="submission" date="2023-01" db="EMBL/GenBank/DDBJ databases">
        <title>Analysis of 21 Apiospora genomes using comparative genomics revels a genus with tremendous synthesis potential of carbohydrate active enzymes and secondary metabolites.</title>
        <authorList>
            <person name="Sorensen T."/>
        </authorList>
    </citation>
    <scope>NUCLEOTIDE SEQUENCE [LARGE SCALE GENOMIC DNA]</scope>
    <source>
        <strain evidence="5 6">CBS 83171</strain>
    </source>
</reference>
<dbReference type="PANTHER" id="PTHR43439">
    <property type="entry name" value="PHENYLACETATE-COENZYME A LIGASE"/>
    <property type="match status" value="1"/>
</dbReference>
<evidence type="ECO:0000256" key="2">
    <source>
        <dbReference type="ARBA" id="ARBA00022553"/>
    </source>
</evidence>
<feature type="domain" description="Carrier" evidence="4">
    <location>
        <begin position="556"/>
        <end position="634"/>
    </location>
</feature>
<gene>
    <name evidence="5" type="ORF">PG996_015899</name>
</gene>
<dbReference type="Pfam" id="PF00501">
    <property type="entry name" value="AMP-binding"/>
    <property type="match status" value="1"/>
</dbReference>
<dbReference type="Gene3D" id="1.10.1200.10">
    <property type="entry name" value="ACP-like"/>
    <property type="match status" value="1"/>
</dbReference>
<dbReference type="SUPFAM" id="SSF56801">
    <property type="entry name" value="Acetyl-CoA synthetase-like"/>
    <property type="match status" value="1"/>
</dbReference>
<dbReference type="SUPFAM" id="SSF51735">
    <property type="entry name" value="NAD(P)-binding Rossmann-fold domains"/>
    <property type="match status" value="1"/>
</dbReference>
<dbReference type="Pfam" id="PF23562">
    <property type="entry name" value="AMP-binding_C_3"/>
    <property type="match status" value="1"/>
</dbReference>
<organism evidence="5 6">
    <name type="scientific">Apiospora saccharicola</name>
    <dbReference type="NCBI Taxonomy" id="335842"/>
    <lineage>
        <taxon>Eukaryota</taxon>
        <taxon>Fungi</taxon>
        <taxon>Dikarya</taxon>
        <taxon>Ascomycota</taxon>
        <taxon>Pezizomycotina</taxon>
        <taxon>Sordariomycetes</taxon>
        <taxon>Xylariomycetidae</taxon>
        <taxon>Amphisphaeriales</taxon>
        <taxon>Apiosporaceae</taxon>
        <taxon>Apiospora</taxon>
    </lineage>
</organism>
<dbReference type="InterPro" id="IPR036291">
    <property type="entry name" value="NAD(P)-bd_dom_sf"/>
</dbReference>
<dbReference type="InterPro" id="IPR036736">
    <property type="entry name" value="ACP-like_sf"/>
</dbReference>
<evidence type="ECO:0000313" key="6">
    <source>
        <dbReference type="Proteomes" id="UP001446871"/>
    </source>
</evidence>
<dbReference type="InterPro" id="IPR051414">
    <property type="entry name" value="Adenylate-forming_Reductase"/>
</dbReference>
<dbReference type="PROSITE" id="PS00455">
    <property type="entry name" value="AMP_BINDING"/>
    <property type="match status" value="1"/>
</dbReference>
<sequence>MANISAEVVEARIEEFGRLWTIDDIIRVRAQDEVQCPILGYPRHDDKPTDYEYFTGRDLDRMVDETCHLLVQAGLEVNSFKTVALFAQSDLSFVVTFFALFRLGCRALIMSIRLGEPACLNLLATAECDTVLYGTTARIATTVADLKKANTSLHFLPIPARPEFDKPNQPPPAPFVRPIADREAEHVQVSMIMHSSGSTGSPKPLFLSHRSIITTLPTGTGLRAFNTLPWYHIHGLFTSLMAMWMRKPAHLFSARLPLTADNVIQALREARPEMCHTVPYALKLMAEREDGIEVLRECKYVTSAGARTPDELGDRVVKAGVNLGVIYGMTEVGHVGDSLYREPGDDTWDYVRPYASLRPHMVFQPRGGSDVYEAVYLKTHPALKMSNSDDPPGSFHSRDLWTPHPTLPDAWKYVARDDDTVTLLSGEKILPLGIEGAIRESPLVRDALVVGNDRLAPGVLVFRAAEGTELSDEQFIDAVWPHVQAGNQIADEFARVTRDMVVPVPADVDYPATDKNNIIRGAAYTQFADYIEAMYAEKPQTQTNGDSKTKPLKKVDSVEEVQQLIMDLLRDQADIDMADEHTDFFATGVDSLRAAQIRRLLLQNVDLGNHSLPTNAIYDAGNVETLAQRLYSMSLGGSPTNGHAVNGNTTNGNSESDLELMQKLVEEYGSFERRKAGELLNPEKETVILTGATGALGAHILHLFLQDPNVDKIYCLVRSSSHNSAKDAIDRVQTSLHTRRLSTATSLPTHMHQKLAAFTTDDLGAPNLGLSSPVIFDTLQATATLIVHAAWPVNFNIGLASFRPQLAGLRKLLDLTADVPFQKPARLLLTGSVSAAFGMPAGSTVPEGPISEFTYAAPTGYARSKLVGERICERAAAAATVHNKGKLPATSINGDSNITASSHVAVIRVGQVSADTEHGIWNEKEAIPLLGRCEWMPVDTAARAMTELAARMKPVSLATQANGLKVAKDADGEKDDGNGENSYHPVSEASSSSSALFYNLVAPHHFSWNEDFLPAVRASGLLRFDEVELPEWLARLRRRAGELGDEAEAQLPAIQLAEYYATTYAEKEEDKVPEQGGGAGLTWDVGRACEHSEAVRTCPRAVEAGLVAKMVRNWLEADGMIAVGQEGK</sequence>
<accession>A0ABR1TMG9</accession>
<keyword evidence="6" id="KW-1185">Reference proteome</keyword>
<dbReference type="PROSITE" id="PS50075">
    <property type="entry name" value="CARRIER"/>
    <property type="match status" value="1"/>
</dbReference>
<keyword evidence="2" id="KW-0597">Phosphoprotein</keyword>
<dbReference type="InterPro" id="IPR042099">
    <property type="entry name" value="ANL_N_sf"/>
</dbReference>
<dbReference type="SMART" id="SM00823">
    <property type="entry name" value="PKS_PP"/>
    <property type="match status" value="1"/>
</dbReference>
<dbReference type="InterPro" id="IPR009081">
    <property type="entry name" value="PP-bd_ACP"/>
</dbReference>
<protein>
    <submittedName>
        <fullName evidence="5">NRPS-like enzyme</fullName>
    </submittedName>
</protein>
<dbReference type="Proteomes" id="UP001446871">
    <property type="component" value="Unassembled WGS sequence"/>
</dbReference>
<evidence type="ECO:0000256" key="3">
    <source>
        <dbReference type="SAM" id="MobiDB-lite"/>
    </source>
</evidence>
<dbReference type="InterPro" id="IPR020806">
    <property type="entry name" value="PKS_PP-bd"/>
</dbReference>
<feature type="region of interest" description="Disordered" evidence="3">
    <location>
        <begin position="963"/>
        <end position="987"/>
    </location>
</feature>
<dbReference type="InterPro" id="IPR000873">
    <property type="entry name" value="AMP-dep_synth/lig_dom"/>
</dbReference>
<dbReference type="Gene3D" id="3.40.50.720">
    <property type="entry name" value="NAD(P)-binding Rossmann-like Domain"/>
    <property type="match status" value="1"/>
</dbReference>
<keyword evidence="1" id="KW-0596">Phosphopantetheine</keyword>
<evidence type="ECO:0000256" key="1">
    <source>
        <dbReference type="ARBA" id="ARBA00022450"/>
    </source>
</evidence>
<dbReference type="PANTHER" id="PTHR43439:SF2">
    <property type="entry name" value="ENZYME, PUTATIVE (JCVI)-RELATED"/>
    <property type="match status" value="1"/>
</dbReference>
<proteinExistence type="predicted"/>
<evidence type="ECO:0000259" key="4">
    <source>
        <dbReference type="PROSITE" id="PS50075"/>
    </source>
</evidence>
<dbReference type="InterPro" id="IPR006162">
    <property type="entry name" value="Ppantetheine_attach_site"/>
</dbReference>
<comment type="caution">
    <text evidence="5">The sequence shown here is derived from an EMBL/GenBank/DDBJ whole genome shotgun (WGS) entry which is preliminary data.</text>
</comment>
<feature type="compositionally biased region" description="Basic and acidic residues" evidence="3">
    <location>
        <begin position="966"/>
        <end position="977"/>
    </location>
</feature>